<evidence type="ECO:0000256" key="1">
    <source>
        <dbReference type="SAM" id="MobiDB-lite"/>
    </source>
</evidence>
<feature type="compositionally biased region" description="Pro residues" evidence="1">
    <location>
        <begin position="148"/>
        <end position="157"/>
    </location>
</feature>
<evidence type="ECO:0000313" key="3">
    <source>
        <dbReference type="Proteomes" id="UP000263094"/>
    </source>
</evidence>
<accession>A0A372LWC8</accession>
<proteinExistence type="predicted"/>
<dbReference type="Proteomes" id="UP000263094">
    <property type="component" value="Unassembled WGS sequence"/>
</dbReference>
<comment type="caution">
    <text evidence="2">The sequence shown here is derived from an EMBL/GenBank/DDBJ whole genome shotgun (WGS) entry which is preliminary data.</text>
</comment>
<protein>
    <submittedName>
        <fullName evidence="2">Uncharacterized protein</fullName>
    </submittedName>
</protein>
<reference evidence="2 3" key="1">
    <citation type="submission" date="2018-08" db="EMBL/GenBank/DDBJ databases">
        <title>Isolation, diversity and antifungal activity of Actinobacteria from wheat.</title>
        <authorList>
            <person name="Han C."/>
        </authorList>
    </citation>
    <scope>NUCLEOTIDE SEQUENCE [LARGE SCALE GENOMIC DNA]</scope>
    <source>
        <strain evidence="2 3">NEAU-YY421</strain>
    </source>
</reference>
<name>A0A372LWC8_9ACTN</name>
<dbReference type="AlphaFoldDB" id="A0A372LWC8"/>
<organism evidence="2 3">
    <name type="scientific">Streptomyces triticagri</name>
    <dbReference type="NCBI Taxonomy" id="2293568"/>
    <lineage>
        <taxon>Bacteria</taxon>
        <taxon>Bacillati</taxon>
        <taxon>Actinomycetota</taxon>
        <taxon>Actinomycetes</taxon>
        <taxon>Kitasatosporales</taxon>
        <taxon>Streptomycetaceae</taxon>
        <taxon>Streptomyces</taxon>
    </lineage>
</organism>
<feature type="region of interest" description="Disordered" evidence="1">
    <location>
        <begin position="142"/>
        <end position="165"/>
    </location>
</feature>
<evidence type="ECO:0000313" key="2">
    <source>
        <dbReference type="EMBL" id="RFU82849.1"/>
    </source>
</evidence>
<keyword evidence="3" id="KW-1185">Reference proteome</keyword>
<gene>
    <name evidence="2" type="ORF">DY218_30675</name>
</gene>
<sequence>MVQYVAMPRVHLRHRRAVTALLGVLFVALAAGLFCGPAGVPEQRIPVPAFAAAATAHDRGGVDGADGADARGTAATGAAASAYEAGRVAPDGGFGCGKGKSGDADAEQSAPVRGSTVAEHLSAFAHAQAALGLCAPEAYVPGPAQDRGPPPVEPPTPVTLSVLRV</sequence>
<dbReference type="EMBL" id="QUAK01000230">
    <property type="protein sequence ID" value="RFU82849.1"/>
    <property type="molecule type" value="Genomic_DNA"/>
</dbReference>